<dbReference type="EMBL" id="JAAKZW010000104">
    <property type="protein sequence ID" value="NGO78480.1"/>
    <property type="molecule type" value="Genomic_DNA"/>
</dbReference>
<dbReference type="AlphaFoldDB" id="A0A6G4XNU3"/>
<dbReference type="RefSeq" id="WP_165333931.1">
    <property type="nucleotide sequence ID" value="NZ_JAAKZW010000104.1"/>
</dbReference>
<dbReference type="SMART" id="SM00028">
    <property type="entry name" value="TPR"/>
    <property type="match status" value="4"/>
</dbReference>
<evidence type="ECO:0000256" key="1">
    <source>
        <dbReference type="ARBA" id="ARBA00022737"/>
    </source>
</evidence>
<organism evidence="4 5">
    <name type="scientific">Streptomyces mesophilus</name>
    <dbReference type="NCBI Taxonomy" id="1775132"/>
    <lineage>
        <taxon>Bacteria</taxon>
        <taxon>Bacillati</taxon>
        <taxon>Actinomycetota</taxon>
        <taxon>Actinomycetes</taxon>
        <taxon>Kitasatosporales</taxon>
        <taxon>Streptomycetaceae</taxon>
        <taxon>Streptomyces</taxon>
    </lineage>
</organism>
<dbReference type="InterPro" id="IPR050498">
    <property type="entry name" value="Ycf3"/>
</dbReference>
<sequence>MAPSKLGKSVGAVVVLACALTVGSLTIDSSPTPAPARIAVADPARLGGDDLDRSVTALKAQLAMQPKDFAAWAALGTGYVEQARVKGDPTRYPLAQRALARSLELRPGYDAALAGRAALAAARHDFTGALRLVRETLAANPYNERALALHIDALVELGRYPAAWQAAQEADSRKPGVPVFTRYAYVLELRGETGRAREVLTRALASATSPADRAYVATELGQLARHQGDYRTALRHYATALTAAPGHPPALEGRARAKAALGRLDAAIRDLRELVRKAPLTGAVELLGELYEVTGREEAAREQYALAEEQVAQERVRGVNMDLETAHMAAARGDGKAAVTAALAEWQRRRTVHTADALAWALHADGRPDEALAHARRATATGLPDAELRYHRGVIEAALGKDAEARRSLTAALDLDPGFSPLGARHARTVLDRLDGA</sequence>
<keyword evidence="1" id="KW-0677">Repeat</keyword>
<dbReference type="PANTHER" id="PTHR44858:SF1">
    <property type="entry name" value="UDP-N-ACETYLGLUCOSAMINE--PEPTIDE N-ACETYLGLUCOSAMINYLTRANSFERASE SPINDLY-RELATED"/>
    <property type="match status" value="1"/>
</dbReference>
<feature type="repeat" description="TPR" evidence="3">
    <location>
        <begin position="214"/>
        <end position="247"/>
    </location>
</feature>
<evidence type="ECO:0000313" key="4">
    <source>
        <dbReference type="EMBL" id="NGO78480.1"/>
    </source>
</evidence>
<comment type="caution">
    <text evidence="4">The sequence shown here is derived from an EMBL/GenBank/DDBJ whole genome shotgun (WGS) entry which is preliminary data.</text>
</comment>
<dbReference type="InterPro" id="IPR019734">
    <property type="entry name" value="TPR_rpt"/>
</dbReference>
<evidence type="ECO:0000256" key="3">
    <source>
        <dbReference type="PROSITE-ProRule" id="PRU00339"/>
    </source>
</evidence>
<reference evidence="4 5" key="1">
    <citation type="submission" date="2020-02" db="EMBL/GenBank/DDBJ databases">
        <title>Whole-genome analyses of novel actinobacteria.</title>
        <authorList>
            <person name="Sahin N."/>
            <person name="Tokatli A."/>
        </authorList>
    </citation>
    <scope>NUCLEOTIDE SEQUENCE [LARGE SCALE GENOMIC DNA]</scope>
    <source>
        <strain evidence="4 5">YC504</strain>
    </source>
</reference>
<gene>
    <name evidence="4" type="ORF">G6045_22890</name>
</gene>
<dbReference type="SUPFAM" id="SSF48452">
    <property type="entry name" value="TPR-like"/>
    <property type="match status" value="2"/>
</dbReference>
<accession>A0A6G4XNU3</accession>
<dbReference type="PANTHER" id="PTHR44858">
    <property type="entry name" value="TETRATRICOPEPTIDE REPEAT PROTEIN 6"/>
    <property type="match status" value="1"/>
</dbReference>
<dbReference type="InterPro" id="IPR011990">
    <property type="entry name" value="TPR-like_helical_dom_sf"/>
</dbReference>
<keyword evidence="5" id="KW-1185">Reference proteome</keyword>
<name>A0A6G4XNU3_9ACTN</name>
<evidence type="ECO:0000313" key="5">
    <source>
        <dbReference type="Proteomes" id="UP000481109"/>
    </source>
</evidence>
<dbReference type="Pfam" id="PF14559">
    <property type="entry name" value="TPR_19"/>
    <property type="match status" value="1"/>
</dbReference>
<keyword evidence="2 3" id="KW-0802">TPR repeat</keyword>
<protein>
    <submittedName>
        <fullName evidence="4">Tetratricopeptide repeat protein</fullName>
    </submittedName>
</protein>
<dbReference type="Gene3D" id="1.25.40.10">
    <property type="entry name" value="Tetratricopeptide repeat domain"/>
    <property type="match status" value="2"/>
</dbReference>
<dbReference type="PROSITE" id="PS50005">
    <property type="entry name" value="TPR"/>
    <property type="match status" value="1"/>
</dbReference>
<dbReference type="Pfam" id="PF13432">
    <property type="entry name" value="TPR_16"/>
    <property type="match status" value="1"/>
</dbReference>
<proteinExistence type="predicted"/>
<dbReference type="Proteomes" id="UP000481109">
    <property type="component" value="Unassembled WGS sequence"/>
</dbReference>
<evidence type="ECO:0000256" key="2">
    <source>
        <dbReference type="ARBA" id="ARBA00022803"/>
    </source>
</evidence>